<organism evidence="1 2">
    <name type="scientific">Engystomops pustulosus</name>
    <name type="common">Tungara frog</name>
    <name type="synonym">Physalaemus pustulosus</name>
    <dbReference type="NCBI Taxonomy" id="76066"/>
    <lineage>
        <taxon>Eukaryota</taxon>
        <taxon>Metazoa</taxon>
        <taxon>Chordata</taxon>
        <taxon>Craniata</taxon>
        <taxon>Vertebrata</taxon>
        <taxon>Euteleostomi</taxon>
        <taxon>Amphibia</taxon>
        <taxon>Batrachia</taxon>
        <taxon>Anura</taxon>
        <taxon>Neobatrachia</taxon>
        <taxon>Hyloidea</taxon>
        <taxon>Leptodactylidae</taxon>
        <taxon>Leiuperinae</taxon>
        <taxon>Engystomops</taxon>
    </lineage>
</organism>
<dbReference type="EMBL" id="WNYA01030066">
    <property type="protein sequence ID" value="KAG8537462.1"/>
    <property type="molecule type" value="Genomic_DNA"/>
</dbReference>
<sequence length="217" mass="23964">MDEDFQENLRVYVQDVVRGVWHRIKTSSTGQVLTPGHVPSMLQNFIDVLEHQKYGFSTPMEMFYAIKNQKILEAIKEELQEFLETQPSHLLPSTMRTLVSEKSAELIAKFKDSLLGPNPSHHSELQKELEAHLQEEQEKFCSSYTTRFTCSAVTLGVTAGLGIYGVVGAAAARGTVVMAAQPAVVVAEKTVAMEVASTTVALLKTGFSALVGRFFRV</sequence>
<dbReference type="PANTHER" id="PTHR10751">
    <property type="entry name" value="GUANYLATE BINDING PROTEIN"/>
    <property type="match status" value="1"/>
</dbReference>
<accession>A0AAV6YJT7</accession>
<dbReference type="AlphaFoldDB" id="A0AAV6YJT7"/>
<proteinExistence type="predicted"/>
<comment type="caution">
    <text evidence="1">The sequence shown here is derived from an EMBL/GenBank/DDBJ whole genome shotgun (WGS) entry which is preliminary data.</text>
</comment>
<evidence type="ECO:0000313" key="2">
    <source>
        <dbReference type="Proteomes" id="UP000824782"/>
    </source>
</evidence>
<dbReference type="Proteomes" id="UP000824782">
    <property type="component" value="Unassembled WGS sequence"/>
</dbReference>
<name>A0AAV6YJT7_ENGPU</name>
<protein>
    <submittedName>
        <fullName evidence="1">Uncharacterized protein</fullName>
    </submittedName>
</protein>
<keyword evidence="2" id="KW-1185">Reference proteome</keyword>
<reference evidence="1" key="1">
    <citation type="thesis" date="2020" institute="ProQuest LLC" country="789 East Eisenhower Parkway, Ann Arbor, MI, USA">
        <title>Comparative Genomics and Chromosome Evolution.</title>
        <authorList>
            <person name="Mudd A.B."/>
        </authorList>
    </citation>
    <scope>NUCLEOTIDE SEQUENCE</scope>
    <source>
        <strain evidence="1">237g6f4</strain>
        <tissue evidence="1">Blood</tissue>
    </source>
</reference>
<evidence type="ECO:0000313" key="1">
    <source>
        <dbReference type="EMBL" id="KAG8537462.1"/>
    </source>
</evidence>
<gene>
    <name evidence="1" type="ORF">GDO81_024495</name>
</gene>